<keyword evidence="1" id="KW-0812">Transmembrane</keyword>
<keyword evidence="1" id="KW-1133">Transmembrane helix</keyword>
<gene>
    <name evidence="2" type="ORF">LZC95_14320</name>
</gene>
<organism evidence="2 3">
    <name type="scientific">Pendulispora brunnea</name>
    <dbReference type="NCBI Taxonomy" id="2905690"/>
    <lineage>
        <taxon>Bacteria</taxon>
        <taxon>Pseudomonadati</taxon>
        <taxon>Myxococcota</taxon>
        <taxon>Myxococcia</taxon>
        <taxon>Myxococcales</taxon>
        <taxon>Sorangiineae</taxon>
        <taxon>Pendulisporaceae</taxon>
        <taxon>Pendulispora</taxon>
    </lineage>
</organism>
<evidence type="ECO:0000313" key="2">
    <source>
        <dbReference type="EMBL" id="WXA98003.1"/>
    </source>
</evidence>
<dbReference type="EMBL" id="CP089982">
    <property type="protein sequence ID" value="WXA98003.1"/>
    <property type="molecule type" value="Genomic_DNA"/>
</dbReference>
<reference evidence="2 3" key="1">
    <citation type="submission" date="2021-12" db="EMBL/GenBank/DDBJ databases">
        <title>Discovery of the Pendulisporaceae a myxobacterial family with distinct sporulation behavior and unique specialized metabolism.</title>
        <authorList>
            <person name="Garcia R."/>
            <person name="Popoff A."/>
            <person name="Bader C.D."/>
            <person name="Loehr J."/>
            <person name="Walesch S."/>
            <person name="Walt C."/>
            <person name="Boldt J."/>
            <person name="Bunk B."/>
            <person name="Haeckl F.J.F.P.J."/>
            <person name="Gunesch A.P."/>
            <person name="Birkelbach J."/>
            <person name="Nuebel U."/>
            <person name="Pietschmann T."/>
            <person name="Bach T."/>
            <person name="Mueller R."/>
        </authorList>
    </citation>
    <scope>NUCLEOTIDE SEQUENCE [LARGE SCALE GENOMIC DNA]</scope>
    <source>
        <strain evidence="2 3">MSr12523</strain>
    </source>
</reference>
<sequence length="487" mass="52920">MIPVGAIAGAAAAAALRGRGHGKANDLAPLVLLRLSVLVLVLSVATVMVLRTRDPRNAIALGPVVLLALAACFPTLVLTRVIIPLGLPRVACAVARALPPVYATQEIRGTAALFGILAGLRARTLPDETLTQLEARLSEEVNWQGTSLAAAGLLAAARGKAESARLLLAGVDDLNGRETPRVALRAARTWLVADAARRGDWRTVVSLGLERGRYLRWPWLMGAIAARFEGHAKAPSGVRTLLAWLVAPHRRATWPLLRRALWPVRDGVQEYAAEALDIEPLDIALDAHAAYLRAPSRTRLLTAAHAWNRAREAPTTHALVAKRALAMETGAACDAILQQVFETVGQDLAAHVRCVPTPMLASSYVLEMAAQTARRRELDEIDTAIKELARRKTDNVRLHIAEEWMAWLTLRKLCERHVHDASESTRRAAFVAVYSRACDHAVWLFTERGEKLLANRVFRWLLNLGRDVADAEAIALLTKNVACGDGA</sequence>
<proteinExistence type="predicted"/>
<protein>
    <submittedName>
        <fullName evidence="2">Uncharacterized protein</fullName>
    </submittedName>
</protein>
<feature type="transmembrane region" description="Helical" evidence="1">
    <location>
        <begin position="57"/>
        <end position="83"/>
    </location>
</feature>
<dbReference type="RefSeq" id="WP_394848621.1">
    <property type="nucleotide sequence ID" value="NZ_CP089982.1"/>
</dbReference>
<evidence type="ECO:0000313" key="3">
    <source>
        <dbReference type="Proteomes" id="UP001379533"/>
    </source>
</evidence>
<keyword evidence="1" id="KW-0472">Membrane</keyword>
<keyword evidence="3" id="KW-1185">Reference proteome</keyword>
<accession>A0ABZ2KL11</accession>
<evidence type="ECO:0000256" key="1">
    <source>
        <dbReference type="SAM" id="Phobius"/>
    </source>
</evidence>
<dbReference type="Proteomes" id="UP001379533">
    <property type="component" value="Chromosome"/>
</dbReference>
<name>A0ABZ2KL11_9BACT</name>
<feature type="transmembrane region" description="Helical" evidence="1">
    <location>
        <begin position="30"/>
        <end position="50"/>
    </location>
</feature>